<comment type="similarity">
    <text evidence="6">Belongs to the RnpA family.</text>
</comment>
<dbReference type="Proteomes" id="UP000246352">
    <property type="component" value="Unassembled WGS sequence"/>
</dbReference>
<dbReference type="Gene3D" id="3.30.230.10">
    <property type="match status" value="1"/>
</dbReference>
<protein>
    <recommendedName>
        <fullName evidence="6 7">Ribonuclease P protein component</fullName>
        <shortName evidence="6">RNase P protein</shortName>
        <shortName evidence="6">RNaseP protein</shortName>
        <ecNumber evidence="6 7">3.1.26.5</ecNumber>
    </recommendedName>
    <alternativeName>
        <fullName evidence="6">Protein C5</fullName>
    </alternativeName>
</protein>
<keyword evidence="4 6" id="KW-0378">Hydrolase</keyword>
<evidence type="ECO:0000256" key="6">
    <source>
        <dbReference type="HAMAP-Rule" id="MF_00227"/>
    </source>
</evidence>
<evidence type="ECO:0000256" key="4">
    <source>
        <dbReference type="ARBA" id="ARBA00022801"/>
    </source>
</evidence>
<sequence>MAQQDPNMKPGRLLSRPDFLAVQKGLRLRGPLFLLEAINRNEPSQAPRIGFTVTRKQGNSVERNRMRRRLREAVRVTVGVSFLPGHDYVVVARRDMLNAPFDRIGIALAARLAECHRKLADPKTRAADTARDLPNPNAPSESSKGAQE</sequence>
<feature type="compositionally biased region" description="Polar residues" evidence="8">
    <location>
        <begin position="138"/>
        <end position="148"/>
    </location>
</feature>
<comment type="caution">
    <text evidence="9">The sequence shown here is derived from an EMBL/GenBank/DDBJ whole genome shotgun (WGS) entry which is preliminary data.</text>
</comment>
<evidence type="ECO:0000256" key="2">
    <source>
        <dbReference type="ARBA" id="ARBA00022722"/>
    </source>
</evidence>
<dbReference type="Pfam" id="PF00825">
    <property type="entry name" value="Ribonuclease_P"/>
    <property type="match status" value="1"/>
</dbReference>
<evidence type="ECO:0000256" key="3">
    <source>
        <dbReference type="ARBA" id="ARBA00022759"/>
    </source>
</evidence>
<evidence type="ECO:0000256" key="5">
    <source>
        <dbReference type="ARBA" id="ARBA00022884"/>
    </source>
</evidence>
<gene>
    <name evidence="6" type="primary">rnpA</name>
    <name evidence="9" type="ORF">DFR52_103248</name>
</gene>
<dbReference type="GO" id="GO:0000049">
    <property type="term" value="F:tRNA binding"/>
    <property type="evidence" value="ECO:0007669"/>
    <property type="project" value="UniProtKB-UniRule"/>
</dbReference>
<dbReference type="EMBL" id="QGTR01000003">
    <property type="protein sequence ID" value="PWW00046.1"/>
    <property type="molecule type" value="Genomic_DNA"/>
</dbReference>
<comment type="subunit">
    <text evidence="6">Consists of a catalytic RNA component (M1 or rnpB) and a protein subunit.</text>
</comment>
<accession>A0A317PJH7</accession>
<dbReference type="GO" id="GO:0042781">
    <property type="term" value="F:3'-tRNA processing endoribonuclease activity"/>
    <property type="evidence" value="ECO:0007669"/>
    <property type="project" value="TreeGrafter"/>
</dbReference>
<evidence type="ECO:0000256" key="7">
    <source>
        <dbReference type="NCBIfam" id="TIGR00188"/>
    </source>
</evidence>
<feature type="region of interest" description="Disordered" evidence="8">
    <location>
        <begin position="120"/>
        <end position="148"/>
    </location>
</feature>
<evidence type="ECO:0000256" key="8">
    <source>
        <dbReference type="SAM" id="MobiDB-lite"/>
    </source>
</evidence>
<evidence type="ECO:0000313" key="9">
    <source>
        <dbReference type="EMBL" id="PWW00046.1"/>
    </source>
</evidence>
<dbReference type="PANTHER" id="PTHR33992">
    <property type="entry name" value="RIBONUCLEASE P PROTEIN COMPONENT"/>
    <property type="match status" value="1"/>
</dbReference>
<dbReference type="InterPro" id="IPR000100">
    <property type="entry name" value="RNase_P"/>
</dbReference>
<comment type="function">
    <text evidence="6">RNaseP catalyzes the removal of the 5'-leader sequence from pre-tRNA to produce the mature 5'-terminus. It can also cleave other RNA substrates such as 4.5S RNA. The protein component plays an auxiliary but essential role in vivo by binding to the 5'-leader sequence and broadening the substrate specificity of the ribozyme.</text>
</comment>
<keyword evidence="10" id="KW-1185">Reference proteome</keyword>
<name>A0A317PJH7_9HYPH</name>
<proteinExistence type="inferred from homology"/>
<keyword evidence="5 6" id="KW-0694">RNA-binding</keyword>
<reference evidence="9 10" key="1">
    <citation type="submission" date="2018-05" db="EMBL/GenBank/DDBJ databases">
        <title>Genomic Encyclopedia of Type Strains, Phase IV (KMG-IV): sequencing the most valuable type-strain genomes for metagenomic binning, comparative biology and taxonomic classification.</title>
        <authorList>
            <person name="Goeker M."/>
        </authorList>
    </citation>
    <scope>NUCLEOTIDE SEQUENCE [LARGE SCALE GENOMIC DNA]</scope>
    <source>
        <strain evidence="9 10">DSM 16791</strain>
    </source>
</reference>
<keyword evidence="3 6" id="KW-0255">Endonuclease</keyword>
<evidence type="ECO:0000313" key="10">
    <source>
        <dbReference type="Proteomes" id="UP000246352"/>
    </source>
</evidence>
<dbReference type="SUPFAM" id="SSF54211">
    <property type="entry name" value="Ribosomal protein S5 domain 2-like"/>
    <property type="match status" value="1"/>
</dbReference>
<dbReference type="GO" id="GO:0001682">
    <property type="term" value="P:tRNA 5'-leader removal"/>
    <property type="evidence" value="ECO:0007669"/>
    <property type="project" value="UniProtKB-UniRule"/>
</dbReference>
<keyword evidence="1 6" id="KW-0819">tRNA processing</keyword>
<dbReference type="NCBIfam" id="TIGR00188">
    <property type="entry name" value="rnpA"/>
    <property type="match status" value="1"/>
</dbReference>
<organism evidence="9 10">
    <name type="scientific">Hoeflea marina</name>
    <dbReference type="NCBI Taxonomy" id="274592"/>
    <lineage>
        <taxon>Bacteria</taxon>
        <taxon>Pseudomonadati</taxon>
        <taxon>Pseudomonadota</taxon>
        <taxon>Alphaproteobacteria</taxon>
        <taxon>Hyphomicrobiales</taxon>
        <taxon>Rhizobiaceae</taxon>
        <taxon>Hoeflea</taxon>
    </lineage>
</organism>
<comment type="catalytic activity">
    <reaction evidence="6">
        <text>Endonucleolytic cleavage of RNA, removing 5'-extranucleotides from tRNA precursor.</text>
        <dbReference type="EC" id="3.1.26.5"/>
    </reaction>
</comment>
<dbReference type="InterPro" id="IPR014721">
    <property type="entry name" value="Ribsml_uS5_D2-typ_fold_subgr"/>
</dbReference>
<dbReference type="PANTHER" id="PTHR33992:SF1">
    <property type="entry name" value="RIBONUCLEASE P PROTEIN COMPONENT"/>
    <property type="match status" value="1"/>
</dbReference>
<evidence type="ECO:0000256" key="1">
    <source>
        <dbReference type="ARBA" id="ARBA00022694"/>
    </source>
</evidence>
<dbReference type="EC" id="3.1.26.5" evidence="6 7"/>
<dbReference type="AlphaFoldDB" id="A0A317PJH7"/>
<feature type="compositionally biased region" description="Basic and acidic residues" evidence="8">
    <location>
        <begin position="120"/>
        <end position="131"/>
    </location>
</feature>
<keyword evidence="2 6" id="KW-0540">Nuclease</keyword>
<dbReference type="HAMAP" id="MF_00227">
    <property type="entry name" value="RNase_P"/>
    <property type="match status" value="1"/>
</dbReference>
<dbReference type="GO" id="GO:0030677">
    <property type="term" value="C:ribonuclease P complex"/>
    <property type="evidence" value="ECO:0007669"/>
    <property type="project" value="TreeGrafter"/>
</dbReference>
<dbReference type="GO" id="GO:0004526">
    <property type="term" value="F:ribonuclease P activity"/>
    <property type="evidence" value="ECO:0007669"/>
    <property type="project" value="UniProtKB-UniRule"/>
</dbReference>
<dbReference type="InterPro" id="IPR020568">
    <property type="entry name" value="Ribosomal_Su5_D2-typ_SF"/>
</dbReference>